<dbReference type="InterPro" id="IPR046522">
    <property type="entry name" value="DUF6699"/>
</dbReference>
<feature type="compositionally biased region" description="Low complexity" evidence="1">
    <location>
        <begin position="71"/>
        <end position="82"/>
    </location>
</feature>
<dbReference type="GeneID" id="20676439"/>
<evidence type="ECO:0000313" key="3">
    <source>
        <dbReference type="EMBL" id="ETW77717.1"/>
    </source>
</evidence>
<gene>
    <name evidence="3" type="ORF">HETIRDRAFT_453859</name>
</gene>
<dbReference type="Proteomes" id="UP000030671">
    <property type="component" value="Unassembled WGS sequence"/>
</dbReference>
<name>W4JVZ0_HETIT</name>
<keyword evidence="4" id="KW-1185">Reference proteome</keyword>
<evidence type="ECO:0000259" key="2">
    <source>
        <dbReference type="Pfam" id="PF20415"/>
    </source>
</evidence>
<dbReference type="Pfam" id="PF20415">
    <property type="entry name" value="DUF6699"/>
    <property type="match status" value="1"/>
</dbReference>
<evidence type="ECO:0000313" key="4">
    <source>
        <dbReference type="Proteomes" id="UP000030671"/>
    </source>
</evidence>
<feature type="compositionally biased region" description="Polar residues" evidence="1">
    <location>
        <begin position="105"/>
        <end position="115"/>
    </location>
</feature>
<dbReference type="InParanoid" id="W4JVZ0"/>
<feature type="compositionally biased region" description="Pro residues" evidence="1">
    <location>
        <begin position="83"/>
        <end position="99"/>
    </location>
</feature>
<protein>
    <recommendedName>
        <fullName evidence="2">DUF6699 domain-containing protein</fullName>
    </recommendedName>
</protein>
<feature type="domain" description="DUF6699" evidence="2">
    <location>
        <begin position="240"/>
        <end position="371"/>
    </location>
</feature>
<dbReference type="KEGG" id="hir:HETIRDRAFT_453859"/>
<feature type="region of interest" description="Disordered" evidence="1">
    <location>
        <begin position="1"/>
        <end position="193"/>
    </location>
</feature>
<dbReference type="eggNOG" id="ENOG502SUSM">
    <property type="taxonomic scope" value="Eukaryota"/>
</dbReference>
<dbReference type="EMBL" id="KI925462">
    <property type="protein sequence ID" value="ETW77717.1"/>
    <property type="molecule type" value="Genomic_DNA"/>
</dbReference>
<dbReference type="STRING" id="747525.W4JVZ0"/>
<accession>W4JVZ0</accession>
<dbReference type="AlphaFoldDB" id="W4JVZ0"/>
<proteinExistence type="predicted"/>
<evidence type="ECO:0000256" key="1">
    <source>
        <dbReference type="SAM" id="MobiDB-lite"/>
    </source>
</evidence>
<reference evidence="3 4" key="1">
    <citation type="journal article" date="2012" name="New Phytol.">
        <title>Insight into trade-off between wood decay and parasitism from the genome of a fungal forest pathogen.</title>
        <authorList>
            <person name="Olson A."/>
            <person name="Aerts A."/>
            <person name="Asiegbu F."/>
            <person name="Belbahri L."/>
            <person name="Bouzid O."/>
            <person name="Broberg A."/>
            <person name="Canback B."/>
            <person name="Coutinho P.M."/>
            <person name="Cullen D."/>
            <person name="Dalman K."/>
            <person name="Deflorio G."/>
            <person name="van Diepen L.T."/>
            <person name="Dunand C."/>
            <person name="Duplessis S."/>
            <person name="Durling M."/>
            <person name="Gonthier P."/>
            <person name="Grimwood J."/>
            <person name="Fossdal C.G."/>
            <person name="Hansson D."/>
            <person name="Henrissat B."/>
            <person name="Hietala A."/>
            <person name="Himmelstrand K."/>
            <person name="Hoffmeister D."/>
            <person name="Hogberg N."/>
            <person name="James T.Y."/>
            <person name="Karlsson M."/>
            <person name="Kohler A."/>
            <person name="Kues U."/>
            <person name="Lee Y.H."/>
            <person name="Lin Y.C."/>
            <person name="Lind M."/>
            <person name="Lindquist E."/>
            <person name="Lombard V."/>
            <person name="Lucas S."/>
            <person name="Lunden K."/>
            <person name="Morin E."/>
            <person name="Murat C."/>
            <person name="Park J."/>
            <person name="Raffaello T."/>
            <person name="Rouze P."/>
            <person name="Salamov A."/>
            <person name="Schmutz J."/>
            <person name="Solheim H."/>
            <person name="Stahlberg J."/>
            <person name="Velez H."/>
            <person name="de Vries R.P."/>
            <person name="Wiebenga A."/>
            <person name="Woodward S."/>
            <person name="Yakovlev I."/>
            <person name="Garbelotto M."/>
            <person name="Martin F."/>
            <person name="Grigoriev I.V."/>
            <person name="Stenlid J."/>
        </authorList>
    </citation>
    <scope>NUCLEOTIDE SEQUENCE [LARGE SCALE GENOMIC DNA]</scope>
    <source>
        <strain evidence="3 4">TC 32-1</strain>
    </source>
</reference>
<dbReference type="HOGENOM" id="CLU_723557_0_0_1"/>
<dbReference type="RefSeq" id="XP_009549752.1">
    <property type="nucleotide sequence ID" value="XM_009551457.1"/>
</dbReference>
<sequence>MSGLPPLVERDATPWPDQYSQSPSNIPPIGAAFPGIQQQFPGTPAGGGPSMQWPVSPPPAADAWGMPQAFANPYPNNQYPSPSFNPYPSPSANPPPLAAPAPLSWSQPGNFDSNVPYNPPPQPPTWIDHNHYSPPSGGPSQGYEPATYEPRTGESASLDLPISPRPRPSTPYKLPRRASHPRTPSATHYDRPANWRTDFKMPRSAFDVILPHKREKGFFQNDVTLNAYIRYGMLREPPMTWDLHVPPTGVRFRELQRPVTTNDLYQFASEPPLMFMRLYHSRLPWYIDVYPSRPVGITLQDLFTTIHTKLFSRATHSDLYNNDVSEEAKRKVVRAYSERCNGNEGVRNQGVLKVDFLMRDYIFLGLAKGSNGMWEMKTKKM</sequence>
<organism evidence="3 4">
    <name type="scientific">Heterobasidion irregulare (strain TC 32-1)</name>
    <dbReference type="NCBI Taxonomy" id="747525"/>
    <lineage>
        <taxon>Eukaryota</taxon>
        <taxon>Fungi</taxon>
        <taxon>Dikarya</taxon>
        <taxon>Basidiomycota</taxon>
        <taxon>Agaricomycotina</taxon>
        <taxon>Agaricomycetes</taxon>
        <taxon>Russulales</taxon>
        <taxon>Bondarzewiaceae</taxon>
        <taxon>Heterobasidion</taxon>
        <taxon>Heterobasidion annosum species complex</taxon>
    </lineage>
</organism>
<dbReference type="OrthoDB" id="3265169at2759"/>